<keyword evidence="2" id="KW-1185">Reference proteome</keyword>
<name>A0A1G8LA19_9FLAO</name>
<sequence length="145" mass="16786">MNRGLLLLLSIFFIIKIQAQEGKPDLFGVSYGSDKIKNDSVKGKIKDVDAFLNFPIYRDNEEAVGGRLQFKSRSISGLDPAFSKDLYGTDFFVFWQVKIKQKYKLYFFAQVGAYSDFKDISEEDFRYSFGARYTIQHNDNLKTGW</sequence>
<evidence type="ECO:0000313" key="1">
    <source>
        <dbReference type="EMBL" id="SDI52337.1"/>
    </source>
</evidence>
<evidence type="ECO:0008006" key="3">
    <source>
        <dbReference type="Google" id="ProtNLM"/>
    </source>
</evidence>
<dbReference type="AlphaFoldDB" id="A0A1G8LA19"/>
<organism evidence="1 2">
    <name type="scientific">Chryseobacterium taeanense</name>
    <dbReference type="NCBI Taxonomy" id="311334"/>
    <lineage>
        <taxon>Bacteria</taxon>
        <taxon>Pseudomonadati</taxon>
        <taxon>Bacteroidota</taxon>
        <taxon>Flavobacteriia</taxon>
        <taxon>Flavobacteriales</taxon>
        <taxon>Weeksellaceae</taxon>
        <taxon>Chryseobacterium group</taxon>
        <taxon>Chryseobacterium</taxon>
    </lineage>
</organism>
<dbReference type="RefSeq" id="WP_089859392.1">
    <property type="nucleotide sequence ID" value="NZ_FNDW01000009.1"/>
</dbReference>
<protein>
    <recommendedName>
        <fullName evidence="3">Outer membrane protein beta-barrel domain-containing protein</fullName>
    </recommendedName>
</protein>
<gene>
    <name evidence="1" type="ORF">SAMN05421846_10926</name>
</gene>
<dbReference type="OrthoDB" id="1488805at2"/>
<proteinExistence type="predicted"/>
<evidence type="ECO:0000313" key="2">
    <source>
        <dbReference type="Proteomes" id="UP000198869"/>
    </source>
</evidence>
<reference evidence="2" key="1">
    <citation type="submission" date="2016-10" db="EMBL/GenBank/DDBJ databases">
        <authorList>
            <person name="Varghese N."/>
            <person name="Submissions S."/>
        </authorList>
    </citation>
    <scope>NUCLEOTIDE SEQUENCE [LARGE SCALE GENOMIC DNA]</scope>
    <source>
        <strain evidence="2">DSM 17071</strain>
    </source>
</reference>
<dbReference type="STRING" id="311334.SAMN05421846_10926"/>
<dbReference type="EMBL" id="FNDW01000009">
    <property type="protein sequence ID" value="SDI52337.1"/>
    <property type="molecule type" value="Genomic_DNA"/>
</dbReference>
<dbReference type="Proteomes" id="UP000198869">
    <property type="component" value="Unassembled WGS sequence"/>
</dbReference>
<accession>A0A1G8LA19</accession>